<dbReference type="AlphaFoldDB" id="A0AAQ3KX36"/>
<dbReference type="EMBL" id="CP136897">
    <property type="protein sequence ID" value="WOL16324.1"/>
    <property type="molecule type" value="Genomic_DNA"/>
</dbReference>
<evidence type="ECO:0000313" key="1">
    <source>
        <dbReference type="EMBL" id="WOL16324.1"/>
    </source>
</evidence>
<dbReference type="Proteomes" id="UP001327560">
    <property type="component" value="Chromosome 8"/>
</dbReference>
<sequence length="106" mass="11548">MQSIRSNRLATQGKTSVMLAIPSCILDMDWEVVGMTGVIHQVLFFSPLKEKTSSPPLLANSSLYLSSLCVSSAPFSPVFESSLAAAWISGLCHRCRQVLSRQSECL</sequence>
<accession>A0AAQ3KX36</accession>
<keyword evidence="2" id="KW-1185">Reference proteome</keyword>
<organism evidence="1 2">
    <name type="scientific">Canna indica</name>
    <name type="common">Indian-shot</name>
    <dbReference type="NCBI Taxonomy" id="4628"/>
    <lineage>
        <taxon>Eukaryota</taxon>
        <taxon>Viridiplantae</taxon>
        <taxon>Streptophyta</taxon>
        <taxon>Embryophyta</taxon>
        <taxon>Tracheophyta</taxon>
        <taxon>Spermatophyta</taxon>
        <taxon>Magnoliopsida</taxon>
        <taxon>Liliopsida</taxon>
        <taxon>Zingiberales</taxon>
        <taxon>Cannaceae</taxon>
        <taxon>Canna</taxon>
    </lineage>
</organism>
<proteinExistence type="predicted"/>
<name>A0AAQ3KX36_9LILI</name>
<evidence type="ECO:0000313" key="2">
    <source>
        <dbReference type="Proteomes" id="UP001327560"/>
    </source>
</evidence>
<protein>
    <submittedName>
        <fullName evidence="1">Uncharacterized protein</fullName>
    </submittedName>
</protein>
<gene>
    <name evidence="1" type="ORF">Cni_G25111</name>
</gene>
<reference evidence="1 2" key="1">
    <citation type="submission" date="2023-10" db="EMBL/GenBank/DDBJ databases">
        <title>Chromosome-scale genome assembly provides insights into flower coloration mechanisms of Canna indica.</title>
        <authorList>
            <person name="Li C."/>
        </authorList>
    </citation>
    <scope>NUCLEOTIDE SEQUENCE [LARGE SCALE GENOMIC DNA]</scope>
    <source>
        <tissue evidence="1">Flower</tissue>
    </source>
</reference>